<evidence type="ECO:0000256" key="2">
    <source>
        <dbReference type="SAM" id="MobiDB-lite"/>
    </source>
</evidence>
<feature type="region of interest" description="Disordered" evidence="2">
    <location>
        <begin position="28"/>
        <end position="55"/>
    </location>
</feature>
<protein>
    <recommendedName>
        <fullName evidence="6">Chromosome partition protein Smc</fullName>
    </recommendedName>
</protein>
<feature type="signal peptide" evidence="3">
    <location>
        <begin position="1"/>
        <end position="24"/>
    </location>
</feature>
<sequence length="464" mass="53694" precursor="true">MSLFKLPSLMVLFSLLVFTPSIHAQEGDPFGGSDPFGGNQPDPVTDPFGTPIEKPDDSLLEELAEEMKAEEAKRKKEIEERAKSFKEREENIKKRVEEDKKQVENLLDKLQPLLSEKELNEIAKQMYQAVDRRTELEHDVLDEQLQQMQKRDHFDARLSDMQEDRQEILEEMDRLKDQLASVERFAYESDQSLIEIQKWFAHAIQSIDEPELQNWVLSRLKANPRVTQAMTDLPEPRDDVELLTQSRHLENALKEMAKNSGTPLSKTAREIVHLIDPAYYRYESRPAISTSRWPIVSEKDRNREQQILNLLDERSEFAFYEIPLDEFCEFLQDLYEIPIVFDNAATENLAKHGDAIVDILDEELSLRAAIEKVLPTFQLTYQVRDEALVITTLEQAKSNPIRRLYNVTEITDKENLENLVQTLQDALGSKDLKIIPTGNKLIVVGSEQDHFELSKLLTLLYLSE</sequence>
<feature type="chain" id="PRO_5022662792" description="Chromosome partition protein Smc" evidence="3">
    <location>
        <begin position="25"/>
        <end position="464"/>
    </location>
</feature>
<dbReference type="Proteomes" id="UP000316095">
    <property type="component" value="Unassembled WGS sequence"/>
</dbReference>
<evidence type="ECO:0000313" key="5">
    <source>
        <dbReference type="Proteomes" id="UP000316095"/>
    </source>
</evidence>
<dbReference type="AlphaFoldDB" id="A0A5C5XIB3"/>
<gene>
    <name evidence="4" type="ORF">Pan54_34650</name>
</gene>
<dbReference type="RefSeq" id="WP_146504549.1">
    <property type="nucleotide sequence ID" value="NZ_SJPG01000001.1"/>
</dbReference>
<dbReference type="EMBL" id="SJPG01000001">
    <property type="protein sequence ID" value="TWT62720.1"/>
    <property type="molecule type" value="Genomic_DNA"/>
</dbReference>
<keyword evidence="1" id="KW-0175">Coiled coil</keyword>
<keyword evidence="5" id="KW-1185">Reference proteome</keyword>
<organism evidence="4 5">
    <name type="scientific">Rubinisphaera italica</name>
    <dbReference type="NCBI Taxonomy" id="2527969"/>
    <lineage>
        <taxon>Bacteria</taxon>
        <taxon>Pseudomonadati</taxon>
        <taxon>Planctomycetota</taxon>
        <taxon>Planctomycetia</taxon>
        <taxon>Planctomycetales</taxon>
        <taxon>Planctomycetaceae</taxon>
        <taxon>Rubinisphaera</taxon>
    </lineage>
</organism>
<accession>A0A5C5XIB3</accession>
<evidence type="ECO:0000256" key="3">
    <source>
        <dbReference type="SAM" id="SignalP"/>
    </source>
</evidence>
<evidence type="ECO:0000256" key="1">
    <source>
        <dbReference type="SAM" id="Coils"/>
    </source>
</evidence>
<feature type="coiled-coil region" evidence="1">
    <location>
        <begin position="158"/>
        <end position="185"/>
    </location>
</feature>
<name>A0A5C5XIB3_9PLAN</name>
<keyword evidence="3" id="KW-0732">Signal</keyword>
<comment type="caution">
    <text evidence="4">The sequence shown here is derived from an EMBL/GenBank/DDBJ whole genome shotgun (WGS) entry which is preliminary data.</text>
</comment>
<proteinExistence type="predicted"/>
<evidence type="ECO:0000313" key="4">
    <source>
        <dbReference type="EMBL" id="TWT62720.1"/>
    </source>
</evidence>
<feature type="coiled-coil region" evidence="1">
    <location>
        <begin position="60"/>
        <end position="109"/>
    </location>
</feature>
<evidence type="ECO:0008006" key="6">
    <source>
        <dbReference type="Google" id="ProtNLM"/>
    </source>
</evidence>
<feature type="compositionally biased region" description="Low complexity" evidence="2">
    <location>
        <begin position="28"/>
        <end position="38"/>
    </location>
</feature>
<reference evidence="4 5" key="1">
    <citation type="submission" date="2019-02" db="EMBL/GenBank/DDBJ databases">
        <title>Deep-cultivation of Planctomycetes and their phenomic and genomic characterization uncovers novel biology.</title>
        <authorList>
            <person name="Wiegand S."/>
            <person name="Jogler M."/>
            <person name="Boedeker C."/>
            <person name="Pinto D."/>
            <person name="Vollmers J."/>
            <person name="Rivas-Marin E."/>
            <person name="Kohn T."/>
            <person name="Peeters S.H."/>
            <person name="Heuer A."/>
            <person name="Rast P."/>
            <person name="Oberbeckmann S."/>
            <person name="Bunk B."/>
            <person name="Jeske O."/>
            <person name="Meyerdierks A."/>
            <person name="Storesund J.E."/>
            <person name="Kallscheuer N."/>
            <person name="Luecker S."/>
            <person name="Lage O.M."/>
            <person name="Pohl T."/>
            <person name="Merkel B.J."/>
            <person name="Hornburger P."/>
            <person name="Mueller R.-W."/>
            <person name="Bruemmer F."/>
            <person name="Labrenz M."/>
            <person name="Spormann A.M."/>
            <person name="Op Den Camp H."/>
            <person name="Overmann J."/>
            <person name="Amann R."/>
            <person name="Jetten M.S.M."/>
            <person name="Mascher T."/>
            <person name="Medema M.H."/>
            <person name="Devos D.P."/>
            <person name="Kaster A.-K."/>
            <person name="Ovreas L."/>
            <person name="Rohde M."/>
            <person name="Galperin M.Y."/>
            <person name="Jogler C."/>
        </authorList>
    </citation>
    <scope>NUCLEOTIDE SEQUENCE [LARGE SCALE GENOMIC DNA]</scope>
    <source>
        <strain evidence="4 5">Pan54</strain>
    </source>
</reference>